<evidence type="ECO:0000259" key="25">
    <source>
        <dbReference type="Pfam" id="PF00258"/>
    </source>
</evidence>
<evidence type="ECO:0000313" key="28">
    <source>
        <dbReference type="Proteomes" id="UP000504617"/>
    </source>
</evidence>
<evidence type="ECO:0000256" key="17">
    <source>
        <dbReference type="ARBA" id="ARBA00023002"/>
    </source>
</evidence>
<dbReference type="PRINTS" id="PR00369">
    <property type="entry name" value="FLAVODOXIN"/>
</dbReference>
<evidence type="ECO:0000256" key="7">
    <source>
        <dbReference type="ARBA" id="ARBA00012989"/>
    </source>
</evidence>
<evidence type="ECO:0000256" key="4">
    <source>
        <dbReference type="ARBA" id="ARBA00001974"/>
    </source>
</evidence>
<sequence>MELCLQLGWRAKYGCFDVLPLVLQANGQDPELFELPPELILEVSMEHPTYEWFKDLDLKWYAVPAVSNMLLEVGGLEFTACPFNGWYMGTEIGVRDFCDVRRYNILQKQSITIMDHHSAAESFMKYMQNEYRIRGGCPADWVWLVPPISGSITPLFHQEMLNYIISPFYYYQTACEMFDIRGKHKILLPKEYTCKETWNPKDFRIVYDSRPLEYAVFGLGSSMYPEFCAFARLVHQKLAQLGAFPVSPMGEGDELNGQEEAFRNWAILTFQVTCMVDYNLRDLEKETLLLVVTSTFGNGDAPSNGKVDAWKTHTWKDEKHKPKKRKIRFCIWAKAVLFASSLMRRAMAVRIKATVLYATETGKSETLARKLGDMFNCAFSTKRISLQERDNEFGVNKRKKRIPELSWHSALFQLSKSGYWTPYKKFPACSLSQALMHFLDVTSPPSQQLLRSFSQLAEDKSEKERLNLLCHNLEEYNKWKFYNSPNLLEVLEEFPSIRLSTSFLLSQLPLLKPRYYSISSSQDWDPQELHLTVAVVTYRPRSKQAFCSETSFGPVFAVILHKIAAGFQLPKDPRKPCILIGPGTGIAPFRSFWQQRHFDLEKKGIQGRGLILLFGCRHSSLDHLYREEMEEMHRKGILQEIYTAYSREPGSPKVYVQDLLRNELEAEVYRLLHEEEGHLYVCGDIRMASEVAKTLKEMFAKKLSLTEEEAEDYCFQLKRQKRYKEDIFGATFPKENQRTMEEVKTERTIKVLEAQVQLKL</sequence>
<dbReference type="GO" id="GO:0010181">
    <property type="term" value="F:FMN binding"/>
    <property type="evidence" value="ECO:0007669"/>
    <property type="project" value="InterPro"/>
</dbReference>
<dbReference type="SUPFAM" id="SSF52218">
    <property type="entry name" value="Flavoproteins"/>
    <property type="match status" value="3"/>
</dbReference>
<dbReference type="Pfam" id="PF00175">
    <property type="entry name" value="NAD_binding_1"/>
    <property type="match status" value="1"/>
</dbReference>
<protein>
    <recommendedName>
        <fullName evidence="20">Nitric oxide synthase, inducible</fullName>
        <ecNumber evidence="7">1.14.13.39</ecNumber>
    </recommendedName>
    <alternativeName>
        <fullName evidence="22">Inducible NO synthase</fullName>
    </alternativeName>
    <alternativeName>
        <fullName evidence="21">NOS type II</fullName>
    </alternativeName>
    <alternativeName>
        <fullName evidence="23">Peptidyl-cysteine S-nitrosylase NOS2</fullName>
    </alternativeName>
</protein>
<evidence type="ECO:0000256" key="2">
    <source>
        <dbReference type="ARBA" id="ARBA00001950"/>
    </source>
</evidence>
<comment type="cofactor">
    <cofactor evidence="1">
        <name>FMN</name>
        <dbReference type="ChEBI" id="CHEBI:58210"/>
    </cofactor>
</comment>
<dbReference type="Gene3D" id="1.20.990.10">
    <property type="entry name" value="NADPH-cytochrome p450 Reductase, Chain A, domain 3"/>
    <property type="match status" value="1"/>
</dbReference>
<dbReference type="InterPro" id="IPR036119">
    <property type="entry name" value="NOS_N_sf"/>
</dbReference>
<keyword evidence="8" id="KW-0963">Cytoplasm</keyword>
<name>A0A6I9Z024_9SAUR</name>
<comment type="cofactor">
    <cofactor evidence="3">
        <name>heme b</name>
        <dbReference type="ChEBI" id="CHEBI:60344"/>
    </cofactor>
</comment>
<dbReference type="InterPro" id="IPR039261">
    <property type="entry name" value="FNR_nucleotide-bd"/>
</dbReference>
<evidence type="ECO:0000256" key="11">
    <source>
        <dbReference type="ARBA" id="ARBA00022643"/>
    </source>
</evidence>
<keyword evidence="12" id="KW-0479">Metal-binding</keyword>
<feature type="domain" description="Oxidoreductase FAD/NAD(P)-binding" evidence="24">
    <location>
        <begin position="579"/>
        <end position="692"/>
    </location>
</feature>
<dbReference type="InterPro" id="IPR003097">
    <property type="entry name" value="CysJ-like_FAD-binding"/>
</dbReference>
<dbReference type="InterPro" id="IPR017938">
    <property type="entry name" value="Riboflavin_synthase-like_b-brl"/>
</dbReference>
<keyword evidence="15" id="KW-0521">NADP</keyword>
<feature type="domain" description="Nitric oxide synthase (NOS)" evidence="27">
    <location>
        <begin position="2"/>
        <end position="108"/>
    </location>
</feature>
<dbReference type="Gene3D" id="3.40.50.360">
    <property type="match status" value="3"/>
</dbReference>
<dbReference type="FunFam" id="1.20.990.10:FF:000002">
    <property type="entry name" value="Nitric oxide synthase"/>
    <property type="match status" value="1"/>
</dbReference>
<keyword evidence="14" id="KW-0862">Zinc</keyword>
<evidence type="ECO:0000256" key="12">
    <source>
        <dbReference type="ARBA" id="ARBA00022723"/>
    </source>
</evidence>
<evidence type="ECO:0000256" key="1">
    <source>
        <dbReference type="ARBA" id="ARBA00001917"/>
    </source>
</evidence>
<dbReference type="Gene3D" id="6.10.250.410">
    <property type="match status" value="1"/>
</dbReference>
<evidence type="ECO:0000259" key="26">
    <source>
        <dbReference type="Pfam" id="PF00667"/>
    </source>
</evidence>
<comment type="cofactor">
    <cofactor evidence="4">
        <name>FAD</name>
        <dbReference type="ChEBI" id="CHEBI:57692"/>
    </cofactor>
</comment>
<dbReference type="PANTHER" id="PTHR43410:SF4">
    <property type="entry name" value="NITRIC OXIDE SYNTHASE"/>
    <property type="match status" value="1"/>
</dbReference>
<comment type="similarity">
    <text evidence="6">Belongs to the NOS family.</text>
</comment>
<dbReference type="Gene3D" id="3.90.1230.10">
    <property type="entry name" value="Nitric Oxide Synthase, Chain A, domain 3"/>
    <property type="match status" value="2"/>
</dbReference>
<dbReference type="SUPFAM" id="SSF52343">
    <property type="entry name" value="Ferredoxin reductase-like, C-terminal NADP-linked domain"/>
    <property type="match status" value="1"/>
</dbReference>
<dbReference type="InterPro" id="IPR008254">
    <property type="entry name" value="Flavodoxin/NO_synth"/>
</dbReference>
<dbReference type="Pfam" id="PF00258">
    <property type="entry name" value="Flavodoxin_1"/>
    <property type="match status" value="1"/>
</dbReference>
<evidence type="ECO:0000256" key="18">
    <source>
        <dbReference type="ARBA" id="ARBA00023004"/>
    </source>
</evidence>
<dbReference type="Pfam" id="PF00667">
    <property type="entry name" value="FAD_binding_1"/>
    <property type="match status" value="1"/>
</dbReference>
<evidence type="ECO:0000256" key="14">
    <source>
        <dbReference type="ARBA" id="ARBA00022833"/>
    </source>
</evidence>
<dbReference type="GeneID" id="106555338"/>
<dbReference type="GO" id="GO:0006809">
    <property type="term" value="P:nitric oxide biosynthetic process"/>
    <property type="evidence" value="ECO:0007669"/>
    <property type="project" value="InterPro"/>
</dbReference>
<dbReference type="GO" id="GO:0005516">
    <property type="term" value="F:calmodulin binding"/>
    <property type="evidence" value="ECO:0007669"/>
    <property type="project" value="UniProtKB-KW"/>
</dbReference>
<keyword evidence="28" id="KW-1185">Reference proteome</keyword>
<dbReference type="InterPro" id="IPR001709">
    <property type="entry name" value="Flavoprot_Pyr_Nucl_cyt_Rdtase"/>
</dbReference>
<dbReference type="InterPro" id="IPR044943">
    <property type="entry name" value="NOS_dom_1"/>
</dbReference>
<feature type="domain" description="Sulfite reductase [NADPH] flavoprotein alpha-component-like FAD-binding" evidence="26">
    <location>
        <begin position="410"/>
        <end position="540"/>
    </location>
</feature>
<dbReference type="PANTHER" id="PTHR43410">
    <property type="entry name" value="NITRIC OXIDE SYNTHASE OXYGENASE"/>
    <property type="match status" value="1"/>
</dbReference>
<evidence type="ECO:0000256" key="8">
    <source>
        <dbReference type="ARBA" id="ARBA00022490"/>
    </source>
</evidence>
<evidence type="ECO:0000256" key="19">
    <source>
        <dbReference type="ARBA" id="ARBA00047419"/>
    </source>
</evidence>
<dbReference type="Gene3D" id="3.90.340.10">
    <property type="entry name" value="Nitric Oxide Synthase, Chain A, domain 1"/>
    <property type="match status" value="2"/>
</dbReference>
<keyword evidence="11" id="KW-0288">FMN</keyword>
<keyword evidence="18" id="KW-0408">Iron</keyword>
<dbReference type="InterPro" id="IPR044940">
    <property type="entry name" value="NOS_dom_2"/>
</dbReference>
<dbReference type="Gene3D" id="3.90.440.10">
    <property type="entry name" value="Nitric Oxide Synthase,Heme Domain,Chain A domain 2"/>
    <property type="match status" value="1"/>
</dbReference>
<dbReference type="AlphaFoldDB" id="A0A6I9Z024"/>
<keyword evidence="17" id="KW-0560">Oxidoreductase</keyword>
<evidence type="ECO:0000259" key="27">
    <source>
        <dbReference type="Pfam" id="PF02898"/>
    </source>
</evidence>
<evidence type="ECO:0000256" key="15">
    <source>
        <dbReference type="ARBA" id="ARBA00022857"/>
    </source>
</evidence>
<dbReference type="GO" id="GO:0046872">
    <property type="term" value="F:metal ion binding"/>
    <property type="evidence" value="ECO:0007669"/>
    <property type="project" value="UniProtKB-KW"/>
</dbReference>
<dbReference type="CTD" id="4843"/>
<evidence type="ECO:0000256" key="23">
    <source>
        <dbReference type="ARBA" id="ARBA00049812"/>
    </source>
</evidence>
<evidence type="ECO:0000256" key="6">
    <source>
        <dbReference type="ARBA" id="ARBA00006267"/>
    </source>
</evidence>
<organism evidence="28 29">
    <name type="scientific">Thamnophis sirtalis</name>
    <dbReference type="NCBI Taxonomy" id="35019"/>
    <lineage>
        <taxon>Eukaryota</taxon>
        <taxon>Metazoa</taxon>
        <taxon>Chordata</taxon>
        <taxon>Craniata</taxon>
        <taxon>Vertebrata</taxon>
        <taxon>Euteleostomi</taxon>
        <taxon>Lepidosauria</taxon>
        <taxon>Squamata</taxon>
        <taxon>Bifurcata</taxon>
        <taxon>Unidentata</taxon>
        <taxon>Episquamata</taxon>
        <taxon>Toxicofera</taxon>
        <taxon>Serpentes</taxon>
        <taxon>Colubroidea</taxon>
        <taxon>Colubridae</taxon>
        <taxon>Natricinae</taxon>
        <taxon>Thamnophis</taxon>
    </lineage>
</organism>
<evidence type="ECO:0000256" key="5">
    <source>
        <dbReference type="ARBA" id="ARBA00004514"/>
    </source>
</evidence>
<evidence type="ECO:0000259" key="24">
    <source>
        <dbReference type="Pfam" id="PF00175"/>
    </source>
</evidence>
<evidence type="ECO:0000256" key="10">
    <source>
        <dbReference type="ARBA" id="ARBA00022630"/>
    </source>
</evidence>
<evidence type="ECO:0000256" key="9">
    <source>
        <dbReference type="ARBA" id="ARBA00022617"/>
    </source>
</evidence>
<dbReference type="Proteomes" id="UP000504617">
    <property type="component" value="Unplaced"/>
</dbReference>
<comment type="catalytic activity">
    <reaction evidence="19">
        <text>2 L-arginine + 3 NADPH + 4 O2 + H(+) = 2 L-citrulline + 2 nitric oxide + 3 NADP(+) + 4 H2O</text>
        <dbReference type="Rhea" id="RHEA:19897"/>
        <dbReference type="ChEBI" id="CHEBI:15377"/>
        <dbReference type="ChEBI" id="CHEBI:15378"/>
        <dbReference type="ChEBI" id="CHEBI:15379"/>
        <dbReference type="ChEBI" id="CHEBI:16480"/>
        <dbReference type="ChEBI" id="CHEBI:32682"/>
        <dbReference type="ChEBI" id="CHEBI:57743"/>
        <dbReference type="ChEBI" id="CHEBI:57783"/>
        <dbReference type="ChEBI" id="CHEBI:58349"/>
        <dbReference type="EC" id="1.14.13.39"/>
    </reaction>
    <physiologicalReaction direction="left-to-right" evidence="19">
        <dbReference type="Rhea" id="RHEA:19898"/>
    </physiologicalReaction>
</comment>
<comment type="subcellular location">
    <subcellularLocation>
        <location evidence="5">Cytoplasm</location>
        <location evidence="5">Cytosol</location>
    </subcellularLocation>
</comment>
<dbReference type="Pfam" id="PF02898">
    <property type="entry name" value="NO_synthase"/>
    <property type="match status" value="1"/>
</dbReference>
<dbReference type="FunFam" id="3.40.50.80:FF:000003">
    <property type="entry name" value="Nitric oxide synthase"/>
    <property type="match status" value="1"/>
</dbReference>
<evidence type="ECO:0000313" key="29">
    <source>
        <dbReference type="RefSeq" id="XP_013929644.1"/>
    </source>
</evidence>
<gene>
    <name evidence="29" type="primary">NOS2</name>
</gene>
<evidence type="ECO:0000256" key="13">
    <source>
        <dbReference type="ARBA" id="ARBA00022827"/>
    </source>
</evidence>
<dbReference type="InterPro" id="IPR044944">
    <property type="entry name" value="NOS_dom_3"/>
</dbReference>
<evidence type="ECO:0000256" key="3">
    <source>
        <dbReference type="ARBA" id="ARBA00001970"/>
    </source>
</evidence>
<dbReference type="GO" id="GO:0004517">
    <property type="term" value="F:nitric-oxide synthase activity"/>
    <property type="evidence" value="ECO:0007669"/>
    <property type="project" value="UniProtKB-EC"/>
</dbReference>
<dbReference type="InterPro" id="IPR050607">
    <property type="entry name" value="NOS"/>
</dbReference>
<evidence type="ECO:0000256" key="16">
    <source>
        <dbReference type="ARBA" id="ARBA00022860"/>
    </source>
</evidence>
<dbReference type="EC" id="1.14.13.39" evidence="7"/>
<dbReference type="InterPro" id="IPR004030">
    <property type="entry name" value="NOS_N"/>
</dbReference>
<dbReference type="OrthoDB" id="1688044at2759"/>
<dbReference type="RefSeq" id="XP_013929644.1">
    <property type="nucleotide sequence ID" value="XM_014074169.1"/>
</dbReference>
<reference evidence="29" key="1">
    <citation type="submission" date="2025-08" db="UniProtKB">
        <authorList>
            <consortium name="RefSeq"/>
        </authorList>
    </citation>
    <scope>IDENTIFICATION</scope>
    <source>
        <tissue evidence="29">Skeletal muscle</tissue>
    </source>
</reference>
<feature type="domain" description="Flavodoxin-like" evidence="25">
    <location>
        <begin position="212"/>
        <end position="265"/>
    </location>
</feature>
<dbReference type="KEGG" id="tsr:106555338"/>
<accession>A0A6I9Z024</accession>
<dbReference type="InterPro" id="IPR023173">
    <property type="entry name" value="NADPH_Cyt_P450_Rdtase_alpha"/>
</dbReference>
<proteinExistence type="inferred from homology"/>
<dbReference type="SUPFAM" id="SSF56512">
    <property type="entry name" value="Nitric oxide (NO) synthase oxygenase domain"/>
    <property type="match status" value="1"/>
</dbReference>
<keyword evidence="16" id="KW-0112">Calmodulin-binding</keyword>
<keyword evidence="9" id="KW-0349">Heme</keyword>
<dbReference type="Gene3D" id="3.40.50.80">
    <property type="entry name" value="Nucleotide-binding domain of ferredoxin-NADP reductase (FNR) module"/>
    <property type="match status" value="1"/>
</dbReference>
<evidence type="ECO:0000256" key="20">
    <source>
        <dbReference type="ARBA" id="ARBA00049771"/>
    </source>
</evidence>
<comment type="cofactor">
    <cofactor evidence="2">
        <name>(6R)-L-erythro-5,6,7,8-tetrahydrobiopterin</name>
        <dbReference type="ChEBI" id="CHEBI:59560"/>
    </cofactor>
</comment>
<dbReference type="SUPFAM" id="SSF63380">
    <property type="entry name" value="Riboflavin synthase domain-like"/>
    <property type="match status" value="1"/>
</dbReference>
<dbReference type="Gene3D" id="2.40.30.10">
    <property type="entry name" value="Translation factors"/>
    <property type="match status" value="1"/>
</dbReference>
<dbReference type="InterPro" id="IPR001094">
    <property type="entry name" value="Flavdoxin-like"/>
</dbReference>
<keyword evidence="10" id="KW-0285">Flavoprotein</keyword>
<dbReference type="GO" id="GO:0005829">
    <property type="term" value="C:cytosol"/>
    <property type="evidence" value="ECO:0007669"/>
    <property type="project" value="UniProtKB-SubCell"/>
</dbReference>
<dbReference type="InterPro" id="IPR001433">
    <property type="entry name" value="OxRdtase_FAD/NAD-bd"/>
</dbReference>
<evidence type="ECO:0000256" key="21">
    <source>
        <dbReference type="ARBA" id="ARBA00049784"/>
    </source>
</evidence>
<dbReference type="InterPro" id="IPR029039">
    <property type="entry name" value="Flavoprotein-like_sf"/>
</dbReference>
<keyword evidence="13" id="KW-0274">FAD</keyword>
<evidence type="ECO:0000256" key="22">
    <source>
        <dbReference type="ARBA" id="ARBA00049808"/>
    </source>
</evidence>
<dbReference type="PRINTS" id="PR00371">
    <property type="entry name" value="FPNCR"/>
</dbReference>